<reference evidence="1" key="1">
    <citation type="journal article" date="2014" name="Front. Microbiol.">
        <title>High frequency of phylogenetically diverse reductive dehalogenase-homologous genes in deep subseafloor sedimentary metagenomes.</title>
        <authorList>
            <person name="Kawai M."/>
            <person name="Futagami T."/>
            <person name="Toyoda A."/>
            <person name="Takaki Y."/>
            <person name="Nishi S."/>
            <person name="Hori S."/>
            <person name="Arai W."/>
            <person name="Tsubouchi T."/>
            <person name="Morono Y."/>
            <person name="Uchiyama I."/>
            <person name="Ito T."/>
            <person name="Fujiyama A."/>
            <person name="Inagaki F."/>
            <person name="Takami H."/>
        </authorList>
    </citation>
    <scope>NUCLEOTIDE SEQUENCE</scope>
    <source>
        <strain evidence="1">Expedition CK06-06</strain>
    </source>
</reference>
<accession>X1UP28</accession>
<organism evidence="1">
    <name type="scientific">marine sediment metagenome</name>
    <dbReference type="NCBI Taxonomy" id="412755"/>
    <lineage>
        <taxon>unclassified sequences</taxon>
        <taxon>metagenomes</taxon>
        <taxon>ecological metagenomes</taxon>
    </lineage>
</organism>
<proteinExistence type="predicted"/>
<protein>
    <recommendedName>
        <fullName evidence="2">Lysidine-tRNA(Ile) synthetase C-terminal domain-containing protein</fullName>
    </recommendedName>
</protein>
<dbReference type="EMBL" id="BARW01020035">
    <property type="protein sequence ID" value="GAJ01641.1"/>
    <property type="molecule type" value="Genomic_DNA"/>
</dbReference>
<gene>
    <name evidence="1" type="ORF">S12H4_33923</name>
</gene>
<name>X1UP28_9ZZZZ</name>
<comment type="caution">
    <text evidence="1">The sequence shown here is derived from an EMBL/GenBank/DDBJ whole genome shotgun (WGS) entry which is preliminary data.</text>
</comment>
<sequence length="41" mass="4921">KLLIIADSEKIIWVWPVRMSEQARITDVTRKILQLKIEKEE</sequence>
<dbReference type="AlphaFoldDB" id="X1UP28"/>
<feature type="non-terminal residue" evidence="1">
    <location>
        <position position="1"/>
    </location>
</feature>
<evidence type="ECO:0008006" key="2">
    <source>
        <dbReference type="Google" id="ProtNLM"/>
    </source>
</evidence>
<evidence type="ECO:0000313" key="1">
    <source>
        <dbReference type="EMBL" id="GAJ01641.1"/>
    </source>
</evidence>